<protein>
    <submittedName>
        <fullName evidence="10">Molybdopterin-dependent oxidoreductase</fullName>
    </submittedName>
</protein>
<keyword evidence="5" id="KW-0479">Metal-binding</keyword>
<evidence type="ECO:0000256" key="5">
    <source>
        <dbReference type="ARBA" id="ARBA00022723"/>
    </source>
</evidence>
<evidence type="ECO:0000256" key="7">
    <source>
        <dbReference type="SAM" id="MobiDB-lite"/>
    </source>
</evidence>
<comment type="similarity">
    <text evidence="3">Belongs to the prokaryotic molybdopterin-containing oxidoreductase family.</text>
</comment>
<dbReference type="Gene3D" id="2.40.40.20">
    <property type="match status" value="1"/>
</dbReference>
<dbReference type="Gene3D" id="3.40.228.10">
    <property type="entry name" value="Dimethylsulfoxide Reductase, domain 2"/>
    <property type="match status" value="2"/>
</dbReference>
<reference evidence="10 11" key="1">
    <citation type="submission" date="2021-01" db="EMBL/GenBank/DDBJ databases">
        <title>Complete genome sequences of Corynebacterium macginleyi strains isolated from infectious keratitis.</title>
        <authorList>
            <person name="Sagerfors S."/>
            <person name="Poehlein A."/>
            <person name="Soderquist B."/>
            <person name="Bruggemann H."/>
        </authorList>
    </citation>
    <scope>NUCLEOTIDE SEQUENCE [LARGE SCALE GENOMIC DNA]</scope>
    <source>
        <strain evidence="10 11">12T220</strain>
    </source>
</reference>
<keyword evidence="4" id="KW-0004">4Fe-4S</keyword>
<evidence type="ECO:0000313" key="10">
    <source>
        <dbReference type="EMBL" id="MBM0244904.1"/>
    </source>
</evidence>
<evidence type="ECO:0000256" key="6">
    <source>
        <dbReference type="ARBA" id="ARBA00023002"/>
    </source>
</evidence>
<dbReference type="InterPro" id="IPR006656">
    <property type="entry name" value="Mopterin_OxRdtase"/>
</dbReference>
<gene>
    <name evidence="10" type="ORF">GWO63_011845</name>
</gene>
<comment type="subcellular location">
    <subcellularLocation>
        <location evidence="2">Cell envelope</location>
    </subcellularLocation>
</comment>
<dbReference type="Pfam" id="PF01568">
    <property type="entry name" value="Molydop_binding"/>
    <property type="match status" value="1"/>
</dbReference>
<dbReference type="Pfam" id="PF00384">
    <property type="entry name" value="Molybdopterin"/>
    <property type="match status" value="1"/>
</dbReference>
<dbReference type="EMBL" id="JAACBX020000002">
    <property type="protein sequence ID" value="MBM0244904.1"/>
    <property type="molecule type" value="Genomic_DNA"/>
</dbReference>
<evidence type="ECO:0000313" key="11">
    <source>
        <dbReference type="Proteomes" id="UP001518680"/>
    </source>
</evidence>
<keyword evidence="6" id="KW-0560">Oxidoreductase</keyword>
<comment type="caution">
    <text evidence="10">The sequence shown here is derived from an EMBL/GenBank/DDBJ whole genome shotgun (WGS) entry which is preliminary data.</text>
</comment>
<feature type="region of interest" description="Disordered" evidence="7">
    <location>
        <begin position="849"/>
        <end position="879"/>
    </location>
</feature>
<dbReference type="InterPro" id="IPR009010">
    <property type="entry name" value="Asp_de-COase-like_dom_sf"/>
</dbReference>
<evidence type="ECO:0000256" key="4">
    <source>
        <dbReference type="ARBA" id="ARBA00022485"/>
    </source>
</evidence>
<dbReference type="Gene3D" id="3.40.50.740">
    <property type="match status" value="1"/>
</dbReference>
<dbReference type="Proteomes" id="UP001518680">
    <property type="component" value="Unassembled WGS sequence"/>
</dbReference>
<sequence>MANADCIVIEGSNMAECHPVGFQWVVEAKKRGARIIHVDPRYTRTSSFANRHIGIRGGTDVVLLGAVINYMLHNELYFRDYVVAYTNAPMIISADYQDTEELDGLFSGYNPETGTYVTDSWQYVQKPGGSSWNVERDDTLQHPNSVFQILKRHYARYTPQLVEETCGISQEDFYYLADSIAQNSDPEHTTCFAYALGFTQHTLGAQFIRTAAILQLLMGNVGRPGAGIMALRGHASIQGSTDIPTLFHSLPGYLPMPSVEKQTWSEFVDQIRDESQKGFWQIGENYAVSLMKSYWGDAANDENNWGYDLMPRISGAHSTYETLQAMLNGQVDGYFVFGQNPAVAQSNGGMQRRGLASLKWLVVRDFQEIETASFWKDAPEIKNGELKTEDIETEVFLMPAATHVEKAGTFTQTQRMLQWRFQAAPPPGDARSELWFFYQLGKKLKERLGDSTDPRDLPLQKVTWDYVENEEGEPNSEDILKEINGYYLDGPKKGELLPAFVEMKNDGTTSGGCWIYTGVYKDGVNQSARKVPGSEQNEVAPEWGWVWPANRRILYNRASAKPDGTPWSERKKYVWWDDAQGTWVGDDVPDFPVTKSPDYRAPADAVGPDALDGTDAFIMQADGRGWLFAPSGLSDGPLPTHYEPQESPVTNVLYKQQQSPTRLTIKRPDNLQRPEPGMPGAEVFPFVFSTYRLTEMYTSGAMSRRLPYLAELQPGLFCEVDKDLAAKRGLENGEWATIISPRGVIEAQVLVTDRMQMLTINGEEFHQIGLPFHYGESETTAVAGDGANDLLGLTLEPNVFIQNSKIGACDIQPGRRPRGEGRLKLLKQYQERAHLSVDSGNDLLSFPDSFTYNLQPERRGQSGAGSGDDGTASEGEEGK</sequence>
<dbReference type="SUPFAM" id="SSF53706">
    <property type="entry name" value="Formate dehydrogenase/DMSO reductase, domains 1-3"/>
    <property type="match status" value="1"/>
</dbReference>
<dbReference type="SUPFAM" id="SSF50692">
    <property type="entry name" value="ADC-like"/>
    <property type="match status" value="1"/>
</dbReference>
<accession>A0ABS1Y989</accession>
<keyword evidence="11" id="KW-1185">Reference proteome</keyword>
<evidence type="ECO:0000259" key="9">
    <source>
        <dbReference type="Pfam" id="PF01568"/>
    </source>
</evidence>
<keyword evidence="4" id="KW-0411">Iron-sulfur</keyword>
<dbReference type="InterPro" id="IPR006657">
    <property type="entry name" value="MoPterin_dinucl-bd_dom"/>
</dbReference>
<feature type="domain" description="Molybdopterin dinucleotide-binding" evidence="9">
    <location>
        <begin position="686"/>
        <end position="757"/>
    </location>
</feature>
<comment type="cofactor">
    <cofactor evidence="1">
        <name>[4Fe-4S] cluster</name>
        <dbReference type="ChEBI" id="CHEBI:49883"/>
    </cofactor>
</comment>
<organism evidence="10 11">
    <name type="scientific">Corynebacterium macginleyi</name>
    <dbReference type="NCBI Taxonomy" id="38290"/>
    <lineage>
        <taxon>Bacteria</taxon>
        <taxon>Bacillati</taxon>
        <taxon>Actinomycetota</taxon>
        <taxon>Actinomycetes</taxon>
        <taxon>Mycobacteriales</taxon>
        <taxon>Corynebacteriaceae</taxon>
        <taxon>Corynebacterium</taxon>
    </lineage>
</organism>
<name>A0ABS1Y989_9CORY</name>
<dbReference type="PANTHER" id="PTHR43598">
    <property type="entry name" value="TUNGSTEN-CONTAINING FORMYLMETHANOFURAN DEHYDROGENASE 2 SUBUNIT B"/>
    <property type="match status" value="1"/>
</dbReference>
<feature type="domain" description="Molybdopterin oxidoreductase" evidence="8">
    <location>
        <begin position="2"/>
        <end position="368"/>
    </location>
</feature>
<dbReference type="PANTHER" id="PTHR43598:SF1">
    <property type="entry name" value="FORMATE DEHYDROGENASE-O MAJOR SUBUNIT"/>
    <property type="match status" value="1"/>
</dbReference>
<keyword evidence="4" id="KW-0408">Iron</keyword>
<evidence type="ECO:0000256" key="2">
    <source>
        <dbReference type="ARBA" id="ARBA00004196"/>
    </source>
</evidence>
<evidence type="ECO:0000259" key="8">
    <source>
        <dbReference type="Pfam" id="PF00384"/>
    </source>
</evidence>
<evidence type="ECO:0000256" key="3">
    <source>
        <dbReference type="ARBA" id="ARBA00010312"/>
    </source>
</evidence>
<proteinExistence type="inferred from homology"/>
<evidence type="ECO:0000256" key="1">
    <source>
        <dbReference type="ARBA" id="ARBA00001966"/>
    </source>
</evidence>